<dbReference type="Proteomes" id="UP000053240">
    <property type="component" value="Unassembled WGS sequence"/>
</dbReference>
<dbReference type="InterPro" id="IPR050430">
    <property type="entry name" value="Peptidase_S1"/>
</dbReference>
<evidence type="ECO:0000256" key="3">
    <source>
        <dbReference type="ARBA" id="ARBA00022825"/>
    </source>
</evidence>
<keyword evidence="4" id="KW-1015">Disulfide bond</keyword>
<dbReference type="InterPro" id="IPR043504">
    <property type="entry name" value="Peptidase_S1_PA_chymotrypsin"/>
</dbReference>
<dbReference type="Pfam" id="PF00089">
    <property type="entry name" value="Trypsin"/>
    <property type="match status" value="1"/>
</dbReference>
<name>A0A0N1IP01_PAPMA</name>
<keyword evidence="1 6" id="KW-0645">Protease</keyword>
<proteinExistence type="predicted"/>
<dbReference type="Gene3D" id="2.40.10.10">
    <property type="entry name" value="Trypsin-like serine proteases"/>
    <property type="match status" value="2"/>
</dbReference>
<dbReference type="EMBL" id="KQ460882">
    <property type="protein sequence ID" value="KPJ11503.1"/>
    <property type="molecule type" value="Genomic_DNA"/>
</dbReference>
<keyword evidence="3" id="KW-0720">Serine protease</keyword>
<accession>A0A0N1IP01</accession>
<dbReference type="AlphaFoldDB" id="A0A0N1IP01"/>
<evidence type="ECO:0000313" key="7">
    <source>
        <dbReference type="Proteomes" id="UP000053240"/>
    </source>
</evidence>
<dbReference type="InterPro" id="IPR001254">
    <property type="entry name" value="Trypsin_dom"/>
</dbReference>
<gene>
    <name evidence="6" type="ORF">RR48_04272</name>
</gene>
<evidence type="ECO:0000313" key="6">
    <source>
        <dbReference type="EMBL" id="KPJ11503.1"/>
    </source>
</evidence>
<dbReference type="PANTHER" id="PTHR24276:SF98">
    <property type="entry name" value="FI18310P1-RELATED"/>
    <property type="match status" value="1"/>
</dbReference>
<feature type="domain" description="Peptidase S1" evidence="5">
    <location>
        <begin position="44"/>
        <end position="250"/>
    </location>
</feature>
<dbReference type="SUPFAM" id="SSF50494">
    <property type="entry name" value="Trypsin-like serine proteases"/>
    <property type="match status" value="1"/>
</dbReference>
<keyword evidence="2" id="KW-0378">Hydrolase</keyword>
<keyword evidence="7" id="KW-1185">Reference proteome</keyword>
<evidence type="ECO:0000256" key="2">
    <source>
        <dbReference type="ARBA" id="ARBA00022801"/>
    </source>
</evidence>
<protein>
    <submittedName>
        <fullName evidence="6">Serine protease 3</fullName>
    </submittedName>
</protein>
<evidence type="ECO:0000256" key="4">
    <source>
        <dbReference type="ARBA" id="ARBA00023157"/>
    </source>
</evidence>
<organism evidence="6 7">
    <name type="scientific">Papilio machaon</name>
    <name type="common">Old World swallowtail butterfly</name>
    <dbReference type="NCBI Taxonomy" id="76193"/>
    <lineage>
        <taxon>Eukaryota</taxon>
        <taxon>Metazoa</taxon>
        <taxon>Ecdysozoa</taxon>
        <taxon>Arthropoda</taxon>
        <taxon>Hexapoda</taxon>
        <taxon>Insecta</taxon>
        <taxon>Pterygota</taxon>
        <taxon>Neoptera</taxon>
        <taxon>Endopterygota</taxon>
        <taxon>Lepidoptera</taxon>
        <taxon>Glossata</taxon>
        <taxon>Ditrysia</taxon>
        <taxon>Papilionoidea</taxon>
        <taxon>Papilionidae</taxon>
        <taxon>Papilioninae</taxon>
        <taxon>Papilio</taxon>
    </lineage>
</organism>
<dbReference type="GO" id="GO:0006508">
    <property type="term" value="P:proteolysis"/>
    <property type="evidence" value="ECO:0007669"/>
    <property type="project" value="UniProtKB-KW"/>
</dbReference>
<reference evidence="6 7" key="1">
    <citation type="journal article" date="2015" name="Nat. Commun.">
        <title>Outbred genome sequencing and CRISPR/Cas9 gene editing in butterflies.</title>
        <authorList>
            <person name="Li X."/>
            <person name="Fan D."/>
            <person name="Zhang W."/>
            <person name="Liu G."/>
            <person name="Zhang L."/>
            <person name="Zhao L."/>
            <person name="Fang X."/>
            <person name="Chen L."/>
            <person name="Dong Y."/>
            <person name="Chen Y."/>
            <person name="Ding Y."/>
            <person name="Zhao R."/>
            <person name="Feng M."/>
            <person name="Zhu Y."/>
            <person name="Feng Y."/>
            <person name="Jiang X."/>
            <person name="Zhu D."/>
            <person name="Xiang H."/>
            <person name="Feng X."/>
            <person name="Li S."/>
            <person name="Wang J."/>
            <person name="Zhang G."/>
            <person name="Kronforst M.R."/>
            <person name="Wang W."/>
        </authorList>
    </citation>
    <scope>NUCLEOTIDE SEQUENCE [LARGE SCALE GENOMIC DNA]</scope>
    <source>
        <strain evidence="6">Ya'a_city_454_Pm</strain>
        <tissue evidence="6">Whole body</tissue>
    </source>
</reference>
<dbReference type="InterPro" id="IPR009003">
    <property type="entry name" value="Peptidase_S1_PA"/>
</dbReference>
<dbReference type="InParanoid" id="A0A0N1IP01"/>
<dbReference type="SMART" id="SM00020">
    <property type="entry name" value="Tryp_SPc"/>
    <property type="match status" value="1"/>
</dbReference>
<dbReference type="PANTHER" id="PTHR24276">
    <property type="entry name" value="POLYSERASE-RELATED"/>
    <property type="match status" value="1"/>
</dbReference>
<dbReference type="PROSITE" id="PS50240">
    <property type="entry name" value="TRYPSIN_DOM"/>
    <property type="match status" value="1"/>
</dbReference>
<evidence type="ECO:0000256" key="1">
    <source>
        <dbReference type="ARBA" id="ARBA00022670"/>
    </source>
</evidence>
<dbReference type="GO" id="GO:0004252">
    <property type="term" value="F:serine-type endopeptidase activity"/>
    <property type="evidence" value="ECO:0007669"/>
    <property type="project" value="InterPro"/>
</dbReference>
<evidence type="ECO:0000259" key="5">
    <source>
        <dbReference type="PROSITE" id="PS50240"/>
    </source>
</evidence>
<sequence length="253" mass="27485">MLVQADCVFEYAFYMSERGCCRSKLFFQICRNLTYKSHKNEHPLTGRSTALDAPITAVSTAENPWVVHLRIATTFGAGLLDSCVGSLINNRWVLTSGTCVQNLRFAWIRYGAVNVINPELVTETSSSRFNNRVGLIAINRAIEFTPTISAVELAAASDELPETGTLCGYGAQEDGSPGETLRCIEFTLSGQENDVFEGTSEGETSEFDIGAPLVSNGKQIGVLVRPAENGSAALFASVGSYKVWIDFETQSPF</sequence>